<evidence type="ECO:0000259" key="10">
    <source>
        <dbReference type="PROSITE" id="PS50109"/>
    </source>
</evidence>
<dbReference type="InterPro" id="IPR005467">
    <property type="entry name" value="His_kinase_dom"/>
</dbReference>
<dbReference type="Proteomes" id="UP000253769">
    <property type="component" value="Unassembled WGS sequence"/>
</dbReference>
<keyword evidence="9" id="KW-0812">Transmembrane</keyword>
<evidence type="ECO:0000256" key="7">
    <source>
        <dbReference type="ARBA" id="ARBA00022840"/>
    </source>
</evidence>
<dbReference type="SUPFAM" id="SSF55781">
    <property type="entry name" value="GAF domain-like"/>
    <property type="match status" value="1"/>
</dbReference>
<gene>
    <name evidence="11" type="primary">prsK</name>
    <name evidence="11" type="ORF">DV711_04165</name>
</gene>
<evidence type="ECO:0000313" key="12">
    <source>
        <dbReference type="Proteomes" id="UP000253769"/>
    </source>
</evidence>
<dbReference type="SUPFAM" id="SSF55874">
    <property type="entry name" value="ATPase domain of HSP90 chaperone/DNA topoisomerase II/histidine kinase"/>
    <property type="match status" value="1"/>
</dbReference>
<dbReference type="Pfam" id="PF01590">
    <property type="entry name" value="GAF"/>
    <property type="match status" value="1"/>
</dbReference>
<dbReference type="EMBL" id="QQOH01000001">
    <property type="protein sequence ID" value="RDE24786.1"/>
    <property type="molecule type" value="Genomic_DNA"/>
</dbReference>
<keyword evidence="4 11" id="KW-0808">Transferase</keyword>
<dbReference type="AlphaFoldDB" id="A0A369WW62"/>
<evidence type="ECO:0000313" key="11">
    <source>
        <dbReference type="EMBL" id="RDE24786.1"/>
    </source>
</evidence>
<dbReference type="EC" id="2.7.13.3" evidence="2"/>
<dbReference type="PRINTS" id="PR00344">
    <property type="entry name" value="BCTRLSENSOR"/>
</dbReference>
<reference evidence="11 12" key="1">
    <citation type="submission" date="2018-07" db="EMBL/GenBank/DDBJ databases">
        <title>Motiliproteus coralliicola sp. nov., a bacterium isolated from Coral.</title>
        <authorList>
            <person name="Wang G."/>
        </authorList>
    </citation>
    <scope>NUCLEOTIDE SEQUENCE [LARGE SCALE GENOMIC DNA]</scope>
    <source>
        <strain evidence="11 12">C34</strain>
    </source>
</reference>
<dbReference type="RefSeq" id="WP_114694377.1">
    <property type="nucleotide sequence ID" value="NZ_QQOH01000001.1"/>
</dbReference>
<accession>A0A369WW62</accession>
<evidence type="ECO:0000256" key="3">
    <source>
        <dbReference type="ARBA" id="ARBA00022553"/>
    </source>
</evidence>
<keyword evidence="9" id="KW-0472">Membrane</keyword>
<feature type="transmembrane region" description="Helical" evidence="9">
    <location>
        <begin position="223"/>
        <end position="247"/>
    </location>
</feature>
<dbReference type="InterPro" id="IPR014265">
    <property type="entry name" value="XrtA/PrsK"/>
</dbReference>
<evidence type="ECO:0000256" key="1">
    <source>
        <dbReference type="ARBA" id="ARBA00000085"/>
    </source>
</evidence>
<keyword evidence="5" id="KW-0547">Nucleotide-binding</keyword>
<dbReference type="PANTHER" id="PTHR43065">
    <property type="entry name" value="SENSOR HISTIDINE KINASE"/>
    <property type="match status" value="1"/>
</dbReference>
<dbReference type="Gene3D" id="3.30.565.10">
    <property type="entry name" value="Histidine kinase-like ATPase, C-terminal domain"/>
    <property type="match status" value="1"/>
</dbReference>
<feature type="transmembrane region" description="Helical" evidence="9">
    <location>
        <begin position="253"/>
        <end position="274"/>
    </location>
</feature>
<feature type="transmembrane region" description="Helical" evidence="9">
    <location>
        <begin position="193"/>
        <end position="211"/>
    </location>
</feature>
<dbReference type="NCBIfam" id="TIGR02916">
    <property type="entry name" value="PEP_his_kin"/>
    <property type="match status" value="1"/>
</dbReference>
<dbReference type="Pfam" id="PF02518">
    <property type="entry name" value="HATPase_c"/>
    <property type="match status" value="1"/>
</dbReference>
<dbReference type="PANTHER" id="PTHR43065:SF10">
    <property type="entry name" value="PEROXIDE STRESS-ACTIVATED HISTIDINE KINASE MAK3"/>
    <property type="match status" value="1"/>
</dbReference>
<organism evidence="11 12">
    <name type="scientific">Motiliproteus coralliicola</name>
    <dbReference type="NCBI Taxonomy" id="2283196"/>
    <lineage>
        <taxon>Bacteria</taxon>
        <taxon>Pseudomonadati</taxon>
        <taxon>Pseudomonadota</taxon>
        <taxon>Gammaproteobacteria</taxon>
        <taxon>Oceanospirillales</taxon>
        <taxon>Oceanospirillaceae</taxon>
        <taxon>Motiliproteus</taxon>
    </lineage>
</organism>
<dbReference type="SMART" id="SM00387">
    <property type="entry name" value="HATPase_c"/>
    <property type="match status" value="1"/>
</dbReference>
<evidence type="ECO:0000256" key="2">
    <source>
        <dbReference type="ARBA" id="ARBA00012438"/>
    </source>
</evidence>
<dbReference type="InterPro" id="IPR036890">
    <property type="entry name" value="HATPase_C_sf"/>
</dbReference>
<dbReference type="GO" id="GO:0000160">
    <property type="term" value="P:phosphorelay signal transduction system"/>
    <property type="evidence" value="ECO:0007669"/>
    <property type="project" value="UniProtKB-KW"/>
</dbReference>
<keyword evidence="3" id="KW-0597">Phosphoprotein</keyword>
<feature type="transmembrane region" description="Helical" evidence="9">
    <location>
        <begin position="95"/>
        <end position="119"/>
    </location>
</feature>
<feature type="transmembrane region" description="Helical" evidence="9">
    <location>
        <begin position="125"/>
        <end position="143"/>
    </location>
</feature>
<protein>
    <recommendedName>
        <fullName evidence="2">histidine kinase</fullName>
        <ecNumber evidence="2">2.7.13.3</ecNumber>
    </recommendedName>
</protein>
<dbReference type="InterPro" id="IPR003594">
    <property type="entry name" value="HATPase_dom"/>
</dbReference>
<dbReference type="GO" id="GO:0005524">
    <property type="term" value="F:ATP binding"/>
    <property type="evidence" value="ECO:0007669"/>
    <property type="project" value="UniProtKB-KW"/>
</dbReference>
<proteinExistence type="predicted"/>
<comment type="catalytic activity">
    <reaction evidence="1">
        <text>ATP + protein L-histidine = ADP + protein N-phospho-L-histidine.</text>
        <dbReference type="EC" id="2.7.13.3"/>
    </reaction>
</comment>
<evidence type="ECO:0000256" key="9">
    <source>
        <dbReference type="SAM" id="Phobius"/>
    </source>
</evidence>
<comment type="caution">
    <text evidence="11">The sequence shown here is derived from an EMBL/GenBank/DDBJ whole genome shotgun (WGS) entry which is preliminary data.</text>
</comment>
<feature type="transmembrane region" description="Helical" evidence="9">
    <location>
        <begin position="31"/>
        <end position="49"/>
    </location>
</feature>
<evidence type="ECO:0000256" key="5">
    <source>
        <dbReference type="ARBA" id="ARBA00022741"/>
    </source>
</evidence>
<keyword evidence="6 11" id="KW-0418">Kinase</keyword>
<feature type="transmembrane region" description="Helical" evidence="9">
    <location>
        <begin position="155"/>
        <end position="173"/>
    </location>
</feature>
<dbReference type="OrthoDB" id="9785691at2"/>
<dbReference type="Gene3D" id="3.30.450.40">
    <property type="match status" value="1"/>
</dbReference>
<dbReference type="GO" id="GO:0004673">
    <property type="term" value="F:protein histidine kinase activity"/>
    <property type="evidence" value="ECO:0007669"/>
    <property type="project" value="UniProtKB-EC"/>
</dbReference>
<dbReference type="InterPro" id="IPR004358">
    <property type="entry name" value="Sig_transdc_His_kin-like_C"/>
</dbReference>
<evidence type="ECO:0000256" key="4">
    <source>
        <dbReference type="ARBA" id="ARBA00022679"/>
    </source>
</evidence>
<keyword evidence="7" id="KW-0067">ATP-binding</keyword>
<keyword evidence="9" id="KW-1133">Transmembrane helix</keyword>
<name>A0A369WW62_9GAMM</name>
<feature type="domain" description="Histidine kinase" evidence="10">
    <location>
        <begin position="474"/>
        <end position="678"/>
    </location>
</feature>
<dbReference type="InterPro" id="IPR029016">
    <property type="entry name" value="GAF-like_dom_sf"/>
</dbReference>
<dbReference type="InterPro" id="IPR003018">
    <property type="entry name" value="GAF"/>
</dbReference>
<keyword evidence="12" id="KW-1185">Reference proteome</keyword>
<evidence type="ECO:0000256" key="6">
    <source>
        <dbReference type="ARBA" id="ARBA00022777"/>
    </source>
</evidence>
<evidence type="ECO:0000256" key="8">
    <source>
        <dbReference type="ARBA" id="ARBA00023012"/>
    </source>
</evidence>
<feature type="transmembrane region" description="Helical" evidence="9">
    <location>
        <begin position="6"/>
        <end position="24"/>
    </location>
</feature>
<sequence>MVFFGFHISAVVFLTVFILCLAIWRERLLGIWIQLALFTTVLWAGYLGFASSVAGPDTADIVFLEILRNTAWLLFLLKLVDFCRGGQDFWSLKTPWVLLFFSLAMMLFNLGEVVGFHYISNLNVSVRYFGPLVLIIALLVVAEQWFRNIPSGQRWPVKFLLVSIYMMFGYDFLLYSEALLFNRIDPEFWQARGYVAAMAAPMIAISVSRTRDWNRELRVSRQAVFFSATFLLSGLYLLVMSLVGYYLKWFGGGMGNAVQIIFLVAALTLFVLLVSSGRFRSLVTVWLNKHFLSYKYDYRDEWMQANARFASLPMDVRYYQELLLGITEPLDSNGGVLWISEGEHFRAEFSSNIDCNEVLSPLTDQQLLEFVEKTGWVVNLNEYCDQPDLYNRIEIRQELLEKDFWLLVPLLHQGRLVGIAGLAQPRAEHPVNWEDFDLLKALASQLAAMIELKRTSESLSEARQFEAFNQLSAFIVHDLKNIVAQLALVEKNAQKHRHNPEFIDDAMDTLGNAVGRMNRLLSQLRKQTQVLVNNDVVDLHRVAETVVQRQAANLPFPTITEYQSGVRVRVESERFTDVLCHLVQNAQDATQDSGEVSISIEKQGSMAVLKVRDNGCGMDREFVRDRLFKPFDTTKGSAGMGIGVYEAKQFINANDGRLEVDSEPQQGTSMSILLPLFQEQDQRELSESEQGA</sequence>
<keyword evidence="8" id="KW-0902">Two-component regulatory system</keyword>
<dbReference type="PROSITE" id="PS50109">
    <property type="entry name" value="HIS_KIN"/>
    <property type="match status" value="1"/>
</dbReference>